<dbReference type="FunFam" id="3.40.50.300:FF:000391">
    <property type="entry name" value="ATP-dependent DNA helicase RecG"/>
    <property type="match status" value="1"/>
</dbReference>
<evidence type="ECO:0000259" key="17">
    <source>
        <dbReference type="PROSITE" id="PS51194"/>
    </source>
</evidence>
<dbReference type="InterPro" id="IPR001650">
    <property type="entry name" value="Helicase_C-like"/>
</dbReference>
<accession>A0A1I2JZW2</accession>
<dbReference type="InterPro" id="IPR004609">
    <property type="entry name" value="ATP-dep_DNA_helicase_RecG"/>
</dbReference>
<keyword evidence="7 15" id="KW-0067">ATP-binding</keyword>
<evidence type="ECO:0000256" key="7">
    <source>
        <dbReference type="ARBA" id="ARBA00022840"/>
    </source>
</evidence>
<dbReference type="GO" id="GO:0006281">
    <property type="term" value="P:DNA repair"/>
    <property type="evidence" value="ECO:0007669"/>
    <property type="project" value="UniProtKB-UniRule"/>
</dbReference>
<dbReference type="GO" id="GO:0016887">
    <property type="term" value="F:ATP hydrolysis activity"/>
    <property type="evidence" value="ECO:0007669"/>
    <property type="project" value="RHEA"/>
</dbReference>
<comment type="similarity">
    <text evidence="1 15">Belongs to the helicase family. RecG subfamily.</text>
</comment>
<keyword evidence="11" id="KW-0413">Isomerase</keyword>
<dbReference type="InterPro" id="IPR033454">
    <property type="entry name" value="RecG_wedge"/>
</dbReference>
<dbReference type="InterPro" id="IPR027417">
    <property type="entry name" value="P-loop_NTPase"/>
</dbReference>
<dbReference type="Pfam" id="PF17191">
    <property type="entry name" value="RecG_wedge"/>
    <property type="match status" value="1"/>
</dbReference>
<dbReference type="NCBIfam" id="NF008163">
    <property type="entry name" value="PRK10917.1-1"/>
    <property type="match status" value="1"/>
</dbReference>
<dbReference type="EMBL" id="FOOC01000011">
    <property type="protein sequence ID" value="SFF59693.1"/>
    <property type="molecule type" value="Genomic_DNA"/>
</dbReference>
<dbReference type="NCBIfam" id="NF008168">
    <property type="entry name" value="PRK10917.2-2"/>
    <property type="match status" value="1"/>
</dbReference>
<evidence type="ECO:0000256" key="6">
    <source>
        <dbReference type="ARBA" id="ARBA00022806"/>
    </source>
</evidence>
<dbReference type="PROSITE" id="PS51194">
    <property type="entry name" value="HELICASE_CTER"/>
    <property type="match status" value="1"/>
</dbReference>
<evidence type="ECO:0000256" key="12">
    <source>
        <dbReference type="ARBA" id="ARBA00034617"/>
    </source>
</evidence>
<evidence type="ECO:0000259" key="16">
    <source>
        <dbReference type="PROSITE" id="PS51192"/>
    </source>
</evidence>
<keyword evidence="4 15" id="KW-0227">DNA damage</keyword>
<evidence type="ECO:0000256" key="2">
    <source>
        <dbReference type="ARBA" id="ARBA00017846"/>
    </source>
</evidence>
<evidence type="ECO:0000256" key="8">
    <source>
        <dbReference type="ARBA" id="ARBA00023125"/>
    </source>
</evidence>
<keyword evidence="6 15" id="KW-0347">Helicase</keyword>
<dbReference type="Proteomes" id="UP000199771">
    <property type="component" value="Unassembled WGS sequence"/>
</dbReference>
<dbReference type="SUPFAM" id="SSF50249">
    <property type="entry name" value="Nucleic acid-binding proteins"/>
    <property type="match status" value="1"/>
</dbReference>
<keyword evidence="10 15" id="KW-0234">DNA repair</keyword>
<sequence length="697" mass="76383">MADRRFSRGGPVAPTLDSEIAYLKGAGPAIAQRLRALDLHCVRDLLFHLPLRYEDRRRHTPLAHLRPDEEALVRGRIVAAEVRIAGRRTLRVVLDDGSGGLLLRFFHFNEAQRQAFAVGRWVQAYGTVRAGPGGPEMVHPQYRIADAAEVLQPDADLTPVYPLTTGITQSRLRALIDRALEIAATDADLLTPLPGVDGPATLEALRIIHHPSTAADAEALLAHTHPAQRRLAREELLAHQLGMRLLRAHLKSRPAPVIRRPQAAIAELLGVLPFAPTAAQRRVLDEVAQDLASSRPMLRLVQGDVGSGKTVIAAAALLAAYRDGLQAVLVAPTELLAEQHLRTLTAWFAPLGIAPLFLSQRVKKRERAHVIAALAAQRPAIAVGTHALLQEGVDYARLALTVVDEQHRFGVQQRLALRDKAGHLAPHQLIMSATPIPRTLAQTIYADLDVSVIDELPPGRTPVTTVVLSNARRDEVVMRIGEACRQGRQAYWVCTLIEQSEELNAEAAAATAARLREELPQLRIGLVHGRMRPEEKDAQMRAFKEGATQLLVATTVIEVGVDVPNASIMVIDNAERLGLAQLHQLRGRVGRGAGQSQCVLLYQSPLGEMARARLETLRATTDGFAIAQRDLELRGPGELLGRRQTGEIGMRLADPVRDAALLADLQRLADDWLIHHPALAQRLIRRWVGDPERYAQV</sequence>
<dbReference type="InterPro" id="IPR014001">
    <property type="entry name" value="Helicase_ATP-bd"/>
</dbReference>
<dbReference type="GO" id="GO:0003677">
    <property type="term" value="F:DNA binding"/>
    <property type="evidence" value="ECO:0007669"/>
    <property type="project" value="UniProtKB-KW"/>
</dbReference>
<dbReference type="PROSITE" id="PS51192">
    <property type="entry name" value="HELICASE_ATP_BIND_1"/>
    <property type="match status" value="1"/>
</dbReference>
<dbReference type="Pfam" id="PF19833">
    <property type="entry name" value="RecG_dom3_C"/>
    <property type="match status" value="1"/>
</dbReference>
<feature type="domain" description="Helicase ATP-binding" evidence="16">
    <location>
        <begin position="290"/>
        <end position="453"/>
    </location>
</feature>
<dbReference type="Gene3D" id="2.40.50.140">
    <property type="entry name" value="Nucleic acid-binding proteins"/>
    <property type="match status" value="1"/>
</dbReference>
<comment type="catalytic activity">
    <reaction evidence="14 15">
        <text>ATP + H2O = ADP + phosphate + H(+)</text>
        <dbReference type="Rhea" id="RHEA:13065"/>
        <dbReference type="ChEBI" id="CHEBI:15377"/>
        <dbReference type="ChEBI" id="CHEBI:15378"/>
        <dbReference type="ChEBI" id="CHEBI:30616"/>
        <dbReference type="ChEBI" id="CHEBI:43474"/>
        <dbReference type="ChEBI" id="CHEBI:456216"/>
        <dbReference type="EC" id="5.6.2.4"/>
    </reaction>
</comment>
<keyword evidence="9 15" id="KW-0233">DNA recombination</keyword>
<dbReference type="OrthoDB" id="9804325at2"/>
<dbReference type="GO" id="GO:0006310">
    <property type="term" value="P:DNA recombination"/>
    <property type="evidence" value="ECO:0007669"/>
    <property type="project" value="UniProtKB-UniRule"/>
</dbReference>
<dbReference type="GO" id="GO:0043138">
    <property type="term" value="F:3'-5' DNA helicase activity"/>
    <property type="evidence" value="ECO:0007669"/>
    <property type="project" value="UniProtKB-EC"/>
</dbReference>
<evidence type="ECO:0000313" key="19">
    <source>
        <dbReference type="Proteomes" id="UP000199771"/>
    </source>
</evidence>
<keyword evidence="19" id="KW-1185">Reference proteome</keyword>
<dbReference type="GO" id="GO:0005524">
    <property type="term" value="F:ATP binding"/>
    <property type="evidence" value="ECO:0007669"/>
    <property type="project" value="UniProtKB-KW"/>
</dbReference>
<evidence type="ECO:0000256" key="15">
    <source>
        <dbReference type="RuleBase" id="RU363016"/>
    </source>
</evidence>
<reference evidence="18 19" key="1">
    <citation type="submission" date="2016-10" db="EMBL/GenBank/DDBJ databases">
        <authorList>
            <person name="de Groot N.N."/>
        </authorList>
    </citation>
    <scope>NUCLEOTIDE SEQUENCE [LARGE SCALE GENOMIC DNA]</scope>
    <source>
        <strain evidence="18 19">DSM 23609</strain>
    </source>
</reference>
<evidence type="ECO:0000256" key="10">
    <source>
        <dbReference type="ARBA" id="ARBA00023204"/>
    </source>
</evidence>
<evidence type="ECO:0000256" key="11">
    <source>
        <dbReference type="ARBA" id="ARBA00023235"/>
    </source>
</evidence>
<dbReference type="InterPro" id="IPR012340">
    <property type="entry name" value="NA-bd_OB-fold"/>
</dbReference>
<dbReference type="EC" id="5.6.2.4" evidence="13 15"/>
<dbReference type="RefSeq" id="WP_091534834.1">
    <property type="nucleotide sequence ID" value="NZ_FOOC01000011.1"/>
</dbReference>
<evidence type="ECO:0000256" key="3">
    <source>
        <dbReference type="ARBA" id="ARBA00022741"/>
    </source>
</evidence>
<comment type="catalytic activity">
    <reaction evidence="12 15">
        <text>Couples ATP hydrolysis with the unwinding of duplex DNA by translocating in the 3'-5' direction.</text>
        <dbReference type="EC" id="5.6.2.4"/>
    </reaction>
</comment>
<dbReference type="InterPro" id="IPR045562">
    <property type="entry name" value="RecG_dom3_C"/>
</dbReference>
<dbReference type="Gene3D" id="3.40.50.300">
    <property type="entry name" value="P-loop containing nucleotide triphosphate hydrolases"/>
    <property type="match status" value="2"/>
</dbReference>
<evidence type="ECO:0000256" key="14">
    <source>
        <dbReference type="ARBA" id="ARBA00048988"/>
    </source>
</evidence>
<gene>
    <name evidence="18" type="ORF">SAMN04488120_11137</name>
</gene>
<evidence type="ECO:0000256" key="13">
    <source>
        <dbReference type="ARBA" id="ARBA00034808"/>
    </source>
</evidence>
<dbReference type="CDD" id="cd04488">
    <property type="entry name" value="RecG_wedge_OBF"/>
    <property type="match status" value="1"/>
</dbReference>
<dbReference type="SUPFAM" id="SSF52540">
    <property type="entry name" value="P-loop containing nucleoside triphosphate hydrolases"/>
    <property type="match status" value="2"/>
</dbReference>
<dbReference type="InterPro" id="IPR047112">
    <property type="entry name" value="RecG/Mfd"/>
</dbReference>
<dbReference type="STRING" id="1076937.SAMN04488120_11137"/>
<protein>
    <recommendedName>
        <fullName evidence="2 15">ATP-dependent DNA helicase RecG</fullName>
        <ecNumber evidence="13 15">5.6.2.4</ecNumber>
    </recommendedName>
</protein>
<dbReference type="SMART" id="SM00487">
    <property type="entry name" value="DEXDc"/>
    <property type="match status" value="1"/>
</dbReference>
<evidence type="ECO:0000313" key="18">
    <source>
        <dbReference type="EMBL" id="SFF59693.1"/>
    </source>
</evidence>
<dbReference type="PANTHER" id="PTHR47964">
    <property type="entry name" value="ATP-DEPENDENT DNA HELICASE HOMOLOG RECG, CHLOROPLASTIC"/>
    <property type="match status" value="1"/>
</dbReference>
<name>A0A1I2JZW2_9GAMM</name>
<organism evidence="18 19">
    <name type="scientific">Fontimonas thermophila</name>
    <dbReference type="NCBI Taxonomy" id="1076937"/>
    <lineage>
        <taxon>Bacteria</taxon>
        <taxon>Pseudomonadati</taxon>
        <taxon>Pseudomonadota</taxon>
        <taxon>Gammaproteobacteria</taxon>
        <taxon>Nevskiales</taxon>
        <taxon>Nevskiaceae</taxon>
        <taxon>Fontimonas</taxon>
    </lineage>
</organism>
<evidence type="ECO:0000256" key="5">
    <source>
        <dbReference type="ARBA" id="ARBA00022801"/>
    </source>
</evidence>
<dbReference type="SMART" id="SM00490">
    <property type="entry name" value="HELICc"/>
    <property type="match status" value="1"/>
</dbReference>
<evidence type="ECO:0000256" key="1">
    <source>
        <dbReference type="ARBA" id="ARBA00007504"/>
    </source>
</evidence>
<feature type="domain" description="Helicase C-terminal" evidence="17">
    <location>
        <begin position="486"/>
        <end position="632"/>
    </location>
</feature>
<dbReference type="PANTHER" id="PTHR47964:SF1">
    <property type="entry name" value="ATP-DEPENDENT DNA HELICASE HOMOLOG RECG, CHLOROPLASTIC"/>
    <property type="match status" value="1"/>
</dbReference>
<comment type="function">
    <text evidence="15">Plays a critical role in recombination and DNA repair. Helps process Holliday junction intermediates to mature products by catalyzing branch migration. Has replication fork regression activity, unwinds stalled or blocked replication forks to make a HJ that can be resolved. Has a DNA unwinding activity characteristic of a DNA helicase with 3'-5' polarity.</text>
</comment>
<dbReference type="Pfam" id="PF00270">
    <property type="entry name" value="DEAD"/>
    <property type="match status" value="1"/>
</dbReference>
<dbReference type="Pfam" id="PF00271">
    <property type="entry name" value="Helicase_C"/>
    <property type="match status" value="1"/>
</dbReference>
<evidence type="ECO:0000256" key="9">
    <source>
        <dbReference type="ARBA" id="ARBA00023172"/>
    </source>
</evidence>
<dbReference type="AlphaFoldDB" id="A0A1I2JZW2"/>
<keyword evidence="3 15" id="KW-0547">Nucleotide-binding</keyword>
<keyword evidence="5 15" id="KW-0378">Hydrolase</keyword>
<dbReference type="InterPro" id="IPR011545">
    <property type="entry name" value="DEAD/DEAH_box_helicase_dom"/>
</dbReference>
<evidence type="ECO:0000256" key="4">
    <source>
        <dbReference type="ARBA" id="ARBA00022763"/>
    </source>
</evidence>
<proteinExistence type="inferred from homology"/>
<dbReference type="NCBIfam" id="TIGR00643">
    <property type="entry name" value="recG"/>
    <property type="match status" value="1"/>
</dbReference>
<keyword evidence="8" id="KW-0238">DNA-binding</keyword>